<dbReference type="Proteomes" id="UP001175000">
    <property type="component" value="Unassembled WGS sequence"/>
</dbReference>
<dbReference type="PANTHER" id="PTHR47844:SF1">
    <property type="entry name" value="EXOSTOSIN-LIKE 2"/>
    <property type="match status" value="1"/>
</dbReference>
<keyword evidence="3 9" id="KW-0808">Transferase</keyword>
<proteinExistence type="predicted"/>
<dbReference type="Pfam" id="PF13641">
    <property type="entry name" value="Glyco_tranf_2_3"/>
    <property type="match status" value="1"/>
</dbReference>
<organism evidence="9 10">
    <name type="scientific">Immersiella caudata</name>
    <dbReference type="NCBI Taxonomy" id="314043"/>
    <lineage>
        <taxon>Eukaryota</taxon>
        <taxon>Fungi</taxon>
        <taxon>Dikarya</taxon>
        <taxon>Ascomycota</taxon>
        <taxon>Pezizomycotina</taxon>
        <taxon>Sordariomycetes</taxon>
        <taxon>Sordariomycetidae</taxon>
        <taxon>Sordariales</taxon>
        <taxon>Lasiosphaeriaceae</taxon>
        <taxon>Immersiella</taxon>
    </lineage>
</organism>
<sequence>MSPTMREQAFSNAWLMVTVVFIVHLGVWLFAWSDKALYYFLMLFIWRYARFIINFYAFFLYEPAAPPADKKTLTYTPSKDVTVILPTVDPEGDDFLECILTCAQNSPACIIIVTAGNELLAKTQSAVNPIRAQFPSVEFIVACTQVASKRRQVARAIPMVKTSIIVLLDDHVFWKPTFLPSLLLPFEDPTVGIVGTNKSVRRVPGLSPWGRFWNHLGAIYLIRHNFEIRATNTIDGGVFVVSARTCGLRASIMQDPAFLHAYTHDTCLFGLVGPLNCSDDNFNTRWCVAHGWRIKIQYTPDSEIETVVGATEPIMKKFLGQCRRWARTTWRSNATSLLTDSTVWATQPYTVYSVFLTSFTNFALITDSLLIHLLRSSECFGTRGLVYLIGWIIVTKMVKVFPYYWKYPRDVWMFPGYLAFAYAHSFIKFWAMLTWWDAHWSGRNLGAIKVAGLSLGRKERRKTVTTIVNLVEVLGRIDKAIPSLCRTIEVEAEKATGTSLLLPLGTVA</sequence>
<keyword evidence="10" id="KW-1185">Reference proteome</keyword>
<dbReference type="InterPro" id="IPR029044">
    <property type="entry name" value="Nucleotide-diphossugar_trans"/>
</dbReference>
<evidence type="ECO:0000256" key="1">
    <source>
        <dbReference type="ARBA" id="ARBA00004370"/>
    </source>
</evidence>
<evidence type="ECO:0000256" key="5">
    <source>
        <dbReference type="ARBA" id="ARBA00022989"/>
    </source>
</evidence>
<dbReference type="GO" id="GO:0016757">
    <property type="term" value="F:glycosyltransferase activity"/>
    <property type="evidence" value="ECO:0007669"/>
    <property type="project" value="UniProtKB-KW"/>
</dbReference>
<comment type="caution">
    <text evidence="9">The sequence shown here is derived from an EMBL/GenBank/DDBJ whole genome shotgun (WGS) entry which is preliminary data.</text>
</comment>
<evidence type="ECO:0000256" key="7">
    <source>
        <dbReference type="ARBA" id="ARBA00023180"/>
    </source>
</evidence>
<gene>
    <name evidence="9" type="ORF">B0T14DRAFT_549136</name>
</gene>
<dbReference type="InterPro" id="IPR052427">
    <property type="entry name" value="Glycosyltrans_GT2/GT47"/>
</dbReference>
<dbReference type="EMBL" id="JAULSU010000001">
    <property type="protein sequence ID" value="KAK0631257.1"/>
    <property type="molecule type" value="Genomic_DNA"/>
</dbReference>
<evidence type="ECO:0000256" key="4">
    <source>
        <dbReference type="ARBA" id="ARBA00022692"/>
    </source>
</evidence>
<accession>A0AA39XD94</accession>
<keyword evidence="2" id="KW-0328">Glycosyltransferase</keyword>
<evidence type="ECO:0000256" key="6">
    <source>
        <dbReference type="ARBA" id="ARBA00023136"/>
    </source>
</evidence>
<feature type="transmembrane region" description="Helical" evidence="8">
    <location>
        <begin position="417"/>
        <end position="436"/>
    </location>
</feature>
<keyword evidence="5 8" id="KW-1133">Transmembrane helix</keyword>
<evidence type="ECO:0000313" key="10">
    <source>
        <dbReference type="Proteomes" id="UP001175000"/>
    </source>
</evidence>
<evidence type="ECO:0000256" key="2">
    <source>
        <dbReference type="ARBA" id="ARBA00022676"/>
    </source>
</evidence>
<protein>
    <submittedName>
        <fullName evidence="9">Nucleotide-diphospho-sugar transferase</fullName>
    </submittedName>
</protein>
<evidence type="ECO:0000256" key="3">
    <source>
        <dbReference type="ARBA" id="ARBA00022679"/>
    </source>
</evidence>
<dbReference type="SUPFAM" id="SSF53448">
    <property type="entry name" value="Nucleotide-diphospho-sugar transferases"/>
    <property type="match status" value="1"/>
</dbReference>
<keyword evidence="6 8" id="KW-0472">Membrane</keyword>
<dbReference type="AlphaFoldDB" id="A0AA39XD94"/>
<dbReference type="PANTHER" id="PTHR47844">
    <property type="entry name" value="SYNTHASE CPS1, PUTATIVE (AFU_ORTHOLOGUE AFUA_7G02500)-RELATED"/>
    <property type="match status" value="1"/>
</dbReference>
<evidence type="ECO:0000256" key="8">
    <source>
        <dbReference type="SAM" id="Phobius"/>
    </source>
</evidence>
<dbReference type="Gene3D" id="3.90.550.10">
    <property type="entry name" value="Spore Coat Polysaccharide Biosynthesis Protein SpsA, Chain A"/>
    <property type="match status" value="1"/>
</dbReference>
<feature type="transmembrane region" description="Helical" evidence="8">
    <location>
        <begin position="12"/>
        <end position="31"/>
    </location>
</feature>
<keyword evidence="4 8" id="KW-0812">Transmembrane</keyword>
<name>A0AA39XD94_9PEZI</name>
<evidence type="ECO:0000313" key="9">
    <source>
        <dbReference type="EMBL" id="KAK0631257.1"/>
    </source>
</evidence>
<feature type="transmembrane region" description="Helical" evidence="8">
    <location>
        <begin position="37"/>
        <end position="61"/>
    </location>
</feature>
<comment type="subcellular location">
    <subcellularLocation>
        <location evidence="1">Membrane</location>
    </subcellularLocation>
</comment>
<reference evidence="9" key="1">
    <citation type="submission" date="2023-06" db="EMBL/GenBank/DDBJ databases">
        <title>Genome-scale phylogeny and comparative genomics of the fungal order Sordariales.</title>
        <authorList>
            <consortium name="Lawrence Berkeley National Laboratory"/>
            <person name="Hensen N."/>
            <person name="Bonometti L."/>
            <person name="Westerberg I."/>
            <person name="Brannstrom I.O."/>
            <person name="Guillou S."/>
            <person name="Cros-Aarteil S."/>
            <person name="Calhoun S."/>
            <person name="Haridas S."/>
            <person name="Kuo A."/>
            <person name="Mondo S."/>
            <person name="Pangilinan J."/>
            <person name="Riley R."/>
            <person name="Labutti K."/>
            <person name="Andreopoulos B."/>
            <person name="Lipzen A."/>
            <person name="Chen C."/>
            <person name="Yanf M."/>
            <person name="Daum C."/>
            <person name="Ng V."/>
            <person name="Clum A."/>
            <person name="Steindorff A."/>
            <person name="Ohm R."/>
            <person name="Martin F."/>
            <person name="Silar P."/>
            <person name="Natvig D."/>
            <person name="Lalanne C."/>
            <person name="Gautier V."/>
            <person name="Ament-Velasquez S.L."/>
            <person name="Kruys A."/>
            <person name="Hutchinson M.I."/>
            <person name="Powell A.J."/>
            <person name="Barry K."/>
            <person name="Miller A.N."/>
            <person name="Grigoriev I.V."/>
            <person name="Debuchy R."/>
            <person name="Gladieux P."/>
            <person name="Thoren M.H."/>
            <person name="Johannesson H."/>
        </authorList>
    </citation>
    <scope>NUCLEOTIDE SEQUENCE</scope>
    <source>
        <strain evidence="9">CBS 606.72</strain>
    </source>
</reference>
<dbReference type="GO" id="GO:0016020">
    <property type="term" value="C:membrane"/>
    <property type="evidence" value="ECO:0007669"/>
    <property type="project" value="UniProtKB-SubCell"/>
</dbReference>
<feature type="transmembrane region" description="Helical" evidence="8">
    <location>
        <begin position="385"/>
        <end position="405"/>
    </location>
</feature>
<keyword evidence="7" id="KW-0325">Glycoprotein</keyword>